<gene>
    <name evidence="3" type="ORF">CWB98_06580</name>
</gene>
<keyword evidence="2" id="KW-0732">Signal</keyword>
<name>A0A5S3X219_9GAMM</name>
<dbReference type="Proteomes" id="UP000306719">
    <property type="component" value="Unassembled WGS sequence"/>
</dbReference>
<evidence type="ECO:0000256" key="1">
    <source>
        <dbReference type="SAM" id="MobiDB-lite"/>
    </source>
</evidence>
<reference evidence="4" key="2">
    <citation type="submission" date="2019-06" db="EMBL/GenBank/DDBJ databases">
        <title>Co-occurence of chitin degradation, pigmentation and bioactivity in marine Pseudoalteromonas.</title>
        <authorList>
            <person name="Sonnenschein E.C."/>
            <person name="Bech P.K."/>
        </authorList>
    </citation>
    <scope>NUCLEOTIDE SEQUENCE [LARGE SCALE GENOMIC DNA]</scope>
    <source>
        <strain evidence="4">S2599</strain>
    </source>
</reference>
<reference evidence="3 4" key="1">
    <citation type="submission" date="2018-01" db="EMBL/GenBank/DDBJ databases">
        <authorList>
            <person name="Paulsen S."/>
            <person name="Gram L.K."/>
        </authorList>
    </citation>
    <scope>NUCLEOTIDE SEQUENCE [LARGE SCALE GENOMIC DNA]</scope>
    <source>
        <strain evidence="3 4">S2599</strain>
    </source>
</reference>
<proteinExistence type="predicted"/>
<sequence>MIKLRLKWLWFGLLVLTSGCGGGGDATPTVPEESGSTEVVQPDSGQDMSNSGTVGTSGNELPEISISGVEQTQERKTIVLSVKASDEFDQAIQYHWQASSELDVKLDGIDSAELKVTSPDIRNDTNVTFTATVTGASGAVSQAEHTVMFLRNERVLNITGMVTDKPIANAHVVAQVGDERFETQANQEGVYHLEVRADEASEQALVRLSATGVGAQEKVQFISQMDTLASLIQAAGNDALLEFSELSDVNVTNVTTAEFAQLQAMKGALDSAEQFRAAKKNIDTNKKYQLATLLKVIVDHDMTLLPDNMSSTLALAENTFINERLYSEISANDESLVAQIKTALFGDPMLTSGSKHKLKGVYYLFNPDVFDGLLVRLTFNADGTGILYAWQEVPFSWKQEGKKVELTLGTSPQIGQQDWATFSLNSFTLTMLNDRGPYTEVVSEFDYTMAFSYSDDEKNIKVEAYSQLIPESELPELPSSALTGTWYIQHFGFSHDMSQPIQFEFSADGQAIQVATNKIWHWQFADNELIISDGVESVRLSLLRQAAYGLRFAASGTFTSAPLWGDKTPLNHTLFVKPQEVSFDQSDFSSQWQQANQFHNYNQYNFLADNTVVEGLSAPKLWSLSEGKVSVKEYHWFGAWVSECDVSHPSCVLKTSAEYELLATWQNKILVRSAYSNMPWSMHSDVPRYKLEVYALNQADMQTALDPFVQSSDIMLYGLETGSSVKFRSWYDCSQSAFCVPTVAYNDRTYTAQRLGQSVILTDIQSSERFILNIRMASANEFDVCVRQFNGVCNDTNTNRYLNVAPVIQLDIDIEGQGQLVAHGELRYLDNFALSVEPDEGYVIAEISGCGGFYDEANKAYYVNSAPRICEIKAKFIKDNGFLGEFNLLDNRYYAPRTLQFDIQASGKGRLTSGGLYPNDFDWQSKDDGLTAVLGEGYLVDTRYTMENGNEIKEEHYLIGFELQPGKSPEVELLWHIETRREQQAFETYTQLSIVHDQRKIKPVGIENPVGTWILVNGDAGSLFSHDPYDSDMLNSHLQPYRLVLQPDGTAWYQNWEDNGSASVTFHWEQNEGGVLFTDMSGTSIDFQMNMAQTIEGGYRYNLDYKRGGQDRPFMTDAGFIIKQQDEPLHVSQYQGAWRFVSGPERTALEGLELYPSGTVNSSASTELYHSTYSPGQVLLESYRNEDTGLQDPSCSSHNSHCVFQRGVKHEFIASAPGRLYSVMTTAYSEGEYAYPVFRMIEHKEIAELTRFEPYMLFGLRLFEYTDSGKVYDWSTPGYYTGSTSLYIDFNVYQVILNEQGKLEYTDNGLTYYVELVSVSEEGLLVCQYSQNEQCDISTQKLLRYRRI</sequence>
<accession>A0A5S3X219</accession>
<evidence type="ECO:0000256" key="2">
    <source>
        <dbReference type="SAM" id="SignalP"/>
    </source>
</evidence>
<dbReference type="EMBL" id="PNCJ01000009">
    <property type="protein sequence ID" value="TMP38394.1"/>
    <property type="molecule type" value="Genomic_DNA"/>
</dbReference>
<feature type="chain" id="PRO_5024346837" evidence="2">
    <location>
        <begin position="24"/>
        <end position="1348"/>
    </location>
</feature>
<dbReference type="RefSeq" id="WP_138544112.1">
    <property type="nucleotide sequence ID" value="NZ_PNCJ01000009.1"/>
</dbReference>
<comment type="caution">
    <text evidence="3">The sequence shown here is derived from an EMBL/GenBank/DDBJ whole genome shotgun (WGS) entry which is preliminary data.</text>
</comment>
<evidence type="ECO:0000313" key="3">
    <source>
        <dbReference type="EMBL" id="TMP38394.1"/>
    </source>
</evidence>
<organism evidence="3 4">
    <name type="scientific">Pseudoalteromonas rubra</name>
    <dbReference type="NCBI Taxonomy" id="43658"/>
    <lineage>
        <taxon>Bacteria</taxon>
        <taxon>Pseudomonadati</taxon>
        <taxon>Pseudomonadota</taxon>
        <taxon>Gammaproteobacteria</taxon>
        <taxon>Alteromonadales</taxon>
        <taxon>Pseudoalteromonadaceae</taxon>
        <taxon>Pseudoalteromonas</taxon>
    </lineage>
</organism>
<evidence type="ECO:0000313" key="4">
    <source>
        <dbReference type="Proteomes" id="UP000306719"/>
    </source>
</evidence>
<dbReference type="InterPro" id="IPR013783">
    <property type="entry name" value="Ig-like_fold"/>
</dbReference>
<feature type="region of interest" description="Disordered" evidence="1">
    <location>
        <begin position="22"/>
        <end position="69"/>
    </location>
</feature>
<protein>
    <submittedName>
        <fullName evidence="3">Uncharacterized protein</fullName>
    </submittedName>
</protein>
<feature type="compositionally biased region" description="Polar residues" evidence="1">
    <location>
        <begin position="34"/>
        <end position="59"/>
    </location>
</feature>
<feature type="signal peptide" evidence="2">
    <location>
        <begin position="1"/>
        <end position="23"/>
    </location>
</feature>
<dbReference type="OrthoDB" id="6313999at2"/>
<dbReference type="PROSITE" id="PS51257">
    <property type="entry name" value="PROKAR_LIPOPROTEIN"/>
    <property type="match status" value="1"/>
</dbReference>
<dbReference type="Gene3D" id="2.60.40.10">
    <property type="entry name" value="Immunoglobulins"/>
    <property type="match status" value="1"/>
</dbReference>